<reference evidence="10" key="2">
    <citation type="journal article" date="2023" name="Microbiol Resour">
        <title>Decontamination and Annotation of the Draft Genome Sequence of the Oomycete Lagenidium giganteum ARSEF 373.</title>
        <authorList>
            <person name="Morgan W.R."/>
            <person name="Tartar A."/>
        </authorList>
    </citation>
    <scope>NUCLEOTIDE SEQUENCE</scope>
    <source>
        <strain evidence="10">ARSEF 373</strain>
    </source>
</reference>
<evidence type="ECO:0008006" key="12">
    <source>
        <dbReference type="Google" id="ProtNLM"/>
    </source>
</evidence>
<keyword evidence="3" id="KW-0862">Zinc</keyword>
<dbReference type="InterPro" id="IPR029021">
    <property type="entry name" value="Prot-tyrosine_phosphatase-like"/>
</dbReference>
<feature type="compositionally biased region" description="Low complexity" evidence="5">
    <location>
        <begin position="1033"/>
        <end position="1052"/>
    </location>
</feature>
<dbReference type="Pfam" id="PF02181">
    <property type="entry name" value="FH2"/>
    <property type="match status" value="1"/>
</dbReference>
<evidence type="ECO:0000256" key="4">
    <source>
        <dbReference type="SAM" id="Coils"/>
    </source>
</evidence>
<dbReference type="SMART" id="SM00498">
    <property type="entry name" value="FH2"/>
    <property type="match status" value="1"/>
</dbReference>
<comment type="caution">
    <text evidence="10">The sequence shown here is derived from an EMBL/GenBank/DDBJ whole genome shotgun (WGS) entry which is preliminary data.</text>
</comment>
<evidence type="ECO:0000259" key="8">
    <source>
        <dbReference type="PROSITE" id="PS51182"/>
    </source>
</evidence>
<dbReference type="InterPro" id="IPR013083">
    <property type="entry name" value="Znf_RING/FYVE/PHD"/>
</dbReference>
<dbReference type="SUPFAM" id="SSF101447">
    <property type="entry name" value="Formin homology 2 domain (FH2 domain)"/>
    <property type="match status" value="1"/>
</dbReference>
<evidence type="ECO:0000256" key="3">
    <source>
        <dbReference type="ARBA" id="ARBA00022833"/>
    </source>
</evidence>
<organism evidence="10 11">
    <name type="scientific">Lagenidium giganteum</name>
    <dbReference type="NCBI Taxonomy" id="4803"/>
    <lineage>
        <taxon>Eukaryota</taxon>
        <taxon>Sar</taxon>
        <taxon>Stramenopiles</taxon>
        <taxon>Oomycota</taxon>
        <taxon>Peronosporomycetes</taxon>
        <taxon>Pythiales</taxon>
        <taxon>Pythiaceae</taxon>
    </lineage>
</organism>
<dbReference type="CDD" id="cd14497">
    <property type="entry name" value="PTP_PTEN-like"/>
    <property type="match status" value="1"/>
</dbReference>
<dbReference type="PROSITE" id="PS01359">
    <property type="entry name" value="ZF_PHD_1"/>
    <property type="match status" value="1"/>
</dbReference>
<dbReference type="GO" id="GO:0071203">
    <property type="term" value="C:WASH complex"/>
    <property type="evidence" value="ECO:0007669"/>
    <property type="project" value="InterPro"/>
</dbReference>
<dbReference type="InterPro" id="IPR000387">
    <property type="entry name" value="Tyr_Pase_dom"/>
</dbReference>
<evidence type="ECO:0000256" key="1">
    <source>
        <dbReference type="ARBA" id="ARBA00022723"/>
    </source>
</evidence>
<dbReference type="GO" id="GO:0008270">
    <property type="term" value="F:zinc ion binding"/>
    <property type="evidence" value="ECO:0007669"/>
    <property type="project" value="UniProtKB-KW"/>
</dbReference>
<feature type="coiled-coil region" evidence="4">
    <location>
        <begin position="1508"/>
        <end position="1535"/>
    </location>
</feature>
<feature type="domain" description="Phosphatase tensin-type" evidence="7">
    <location>
        <begin position="48"/>
        <end position="270"/>
    </location>
</feature>
<evidence type="ECO:0000259" key="7">
    <source>
        <dbReference type="PROSITE" id="PS51181"/>
    </source>
</evidence>
<feature type="domain" description="FH2" evidence="9">
    <location>
        <begin position="1223"/>
        <end position="1622"/>
    </location>
</feature>
<dbReference type="PANTHER" id="PTHR45725:SF1">
    <property type="entry name" value="DISHEVELLED ASSOCIATED ACTIVATOR OF MORPHOGENESIS, ISOFORM D"/>
    <property type="match status" value="1"/>
</dbReference>
<keyword evidence="11" id="KW-1185">Reference proteome</keyword>
<keyword evidence="2" id="KW-0863">Zinc-finger</keyword>
<evidence type="ECO:0000259" key="9">
    <source>
        <dbReference type="PROSITE" id="PS51444"/>
    </source>
</evidence>
<keyword evidence="1" id="KW-0479">Metal-binding</keyword>
<dbReference type="InterPro" id="IPR029023">
    <property type="entry name" value="Tensin_phosphatase"/>
</dbReference>
<dbReference type="Proteomes" id="UP001146120">
    <property type="component" value="Unassembled WGS sequence"/>
</dbReference>
<feature type="compositionally biased region" description="Polar residues" evidence="5">
    <location>
        <begin position="666"/>
        <end position="675"/>
    </location>
</feature>
<evidence type="ECO:0000313" key="10">
    <source>
        <dbReference type="EMBL" id="DAZ98813.1"/>
    </source>
</evidence>
<dbReference type="PROSITE" id="PS50056">
    <property type="entry name" value="TYR_PHOSPHATASE_2"/>
    <property type="match status" value="1"/>
</dbReference>
<sequence>MESLRRLTSSVFDGNSRLGLGKKSAGPASPANGVSGTGSPFTTPPVSATAAHDTRGLDVTFITERLLVMGFPVLGPTNRKQNQNNIEELATFLEAHFANQYLIFNLNALEDGVGGTDSAASTPTAKEQRLRAGSGALPLASLVGKSTTQQIAEYVRDQMLEFAWERDGMKAHTPPLDLIFRICYAIFAWLSLDPNNVACIHCQSGRTRSGVVVACYLLFARLADNPTDAFVEFYQKRWEMKNLTAHYLKKKTPPSIQRFLSSFHTLIEHQRVPNEKPLLLKAIIFRALPVDHAPCVQIWDDYKMIFCSETMPMAVGSKDARDAPVIDWNADDGFLGILWENGIDLDGGFSILCSFGDDYDADENLDPSTRVLFRYADSTWFLSPGLLTLKKNDMDMMKQYEFGFEEEQFSMDLVLHDSPKPRRNYVRIDYTGNNAVRQGLIEITKHHLVLPDPAMHSNFLRMGFGETPTTFALQRSQNAPNVALDLLHSEGIVGCFPPDLRALDNSSDGTADQREQQAGEPTNTNSPLQRRQSTAEIVAMQSQRSRYSTPTTTSDTAICQVCKEDDYMMRPQLVKCMGRCGIMYHTTCVGLKKIPFGLTTLSDRTNHAVYVKKYFSAWECDKCTPAVGSPPNHMTVAAPSPTYPREYERASLTALPPNFGGSAYPINNDNDSTATPLEVSAPCPRPRAESDNPDNLEKLKEFLAVSGISVEELLRAATTPNFSISPSPAKFPADGAQHANAQLDAPPAPRAGGGYALDIASTTQIRMAGSLAGVQQHVTGNQIADATSMEVTNVNSTVVSRRIGAHSQTASLGISPAAATAQAHDDAAAAHRGVSTLVTTSEASSVPVASASSAPAAAPKIDLSAQLLKENMSVKPNTDDISSTNEESGPSLTKYNTMLQRGVPFEAVQNCMVKDGVDPSLLKPLPEIKLEEKEQAPSDAAAGLRLKDVEEFSSYFRMLRLGCQKEAVRQKLVMDGVDPIILELGPEALYEEVKHKIATGRPKSERSSLLDDIKDVKDVKKPATEQQDETKANTPNTAPTESSTPAAPPSNEQLLKDHEMYAKYFKMLRMGLPQDAVRHKMKQDGADERALELGPDAPVSRLTATETTGTRLKDDPTYAQYFKMLVMGIPEGAVRQKMAKDNVNVKALDLGPDALVSELEKLEDVKLKDHPEYSKYFNMLKVGLPMDVVKHKMTQESADVRALELGPDALYSRLKELTTGRKATKPAPVKQRRKKLHWQAIPEDRLSSINQQTIWEEKDEASVQFDMDMDELESLFFANTDKKKSQPQARSLKRKQTVTLIDGKRAMNAGILLARVKLSYSEVSTAVMTLTPNGMTLEQLMGINEFLPTPEEIATVKQYNGEKALLGEAEKFILEIANLKRFAPRMECLIFKLAYAGRANEVRSSLQNISNACEEVKGSRLLKILLGVVLKLGNTLNGSGNENEIRGFTVDSLLRLGHTKAVNQKTTVLHYLVRLIKKNHPQVLEFSDELRTVPQAARESFETIQEDFSKLQAGLKKMKDELQLLEKDAQEDSSSAAVAEGLRKTVSNIETEICNVEDASKAAKEQVASVLEYFGEDPKRNPTDFFTTLASFCSAFDGARKQVDTEDEAAQRAERMRLRRSATMARPPLKTSAAEMFANRPLERAMSDRPGELSKRHNTTEL</sequence>
<feature type="region of interest" description="Disordered" evidence="5">
    <location>
        <begin position="666"/>
        <end position="693"/>
    </location>
</feature>
<evidence type="ECO:0000256" key="2">
    <source>
        <dbReference type="ARBA" id="ARBA00022771"/>
    </source>
</evidence>
<feature type="region of interest" description="Disordered" evidence="5">
    <location>
        <begin position="503"/>
        <end position="534"/>
    </location>
</feature>
<feature type="compositionally biased region" description="Polar residues" evidence="5">
    <location>
        <begin position="32"/>
        <end position="46"/>
    </location>
</feature>
<keyword evidence="4" id="KW-0175">Coiled coil</keyword>
<dbReference type="Pfam" id="PF10152">
    <property type="entry name" value="CCDC53"/>
    <property type="match status" value="5"/>
</dbReference>
<dbReference type="Gene3D" id="3.30.40.10">
    <property type="entry name" value="Zinc/RING finger domain, C3HC4 (zinc finger)"/>
    <property type="match status" value="1"/>
</dbReference>
<dbReference type="InterPro" id="IPR051425">
    <property type="entry name" value="Formin_Homology"/>
</dbReference>
<feature type="compositionally biased region" description="Polar residues" evidence="5">
    <location>
        <begin position="519"/>
        <end position="534"/>
    </location>
</feature>
<dbReference type="Gene3D" id="3.90.190.10">
    <property type="entry name" value="Protein tyrosine phosphatase superfamily"/>
    <property type="match status" value="1"/>
</dbReference>
<feature type="region of interest" description="Disordered" evidence="5">
    <location>
        <begin position="1000"/>
        <end position="1054"/>
    </location>
</feature>
<gene>
    <name evidence="10" type="ORF">N0F65_000969</name>
</gene>
<dbReference type="EMBL" id="DAKRPA010000096">
    <property type="protein sequence ID" value="DAZ98813.1"/>
    <property type="molecule type" value="Genomic_DNA"/>
</dbReference>
<feature type="domain" description="Tyrosine specific protein phosphatases" evidence="6">
    <location>
        <begin position="200"/>
        <end position="248"/>
    </location>
</feature>
<accession>A0AAV2Z096</accession>
<dbReference type="SMART" id="SM00249">
    <property type="entry name" value="PHD"/>
    <property type="match status" value="1"/>
</dbReference>
<feature type="compositionally biased region" description="Basic and acidic residues" evidence="5">
    <location>
        <begin position="1002"/>
        <end position="1031"/>
    </location>
</feature>
<evidence type="ECO:0000256" key="5">
    <source>
        <dbReference type="SAM" id="MobiDB-lite"/>
    </source>
</evidence>
<dbReference type="PANTHER" id="PTHR45725">
    <property type="entry name" value="FORMIN HOMOLOGY 2 FAMILY MEMBER"/>
    <property type="match status" value="1"/>
</dbReference>
<dbReference type="PROSITE" id="PS51444">
    <property type="entry name" value="FH2"/>
    <property type="match status" value="1"/>
</dbReference>
<dbReference type="InterPro" id="IPR011011">
    <property type="entry name" value="Znf_FYVE_PHD"/>
</dbReference>
<evidence type="ECO:0000313" key="11">
    <source>
        <dbReference type="Proteomes" id="UP001146120"/>
    </source>
</evidence>
<dbReference type="Gene3D" id="1.20.58.2220">
    <property type="entry name" value="Formin, FH2 domain"/>
    <property type="match status" value="1"/>
</dbReference>
<evidence type="ECO:0000259" key="6">
    <source>
        <dbReference type="PROSITE" id="PS50056"/>
    </source>
</evidence>
<dbReference type="GO" id="GO:0016791">
    <property type="term" value="F:phosphatase activity"/>
    <property type="evidence" value="ECO:0007669"/>
    <property type="project" value="UniProtKB-ARBA"/>
</dbReference>
<protein>
    <recommendedName>
        <fullName evidence="12">Formin-like protein</fullName>
    </recommendedName>
</protein>
<dbReference type="PROSITE" id="PS51181">
    <property type="entry name" value="PPASE_TENSIN"/>
    <property type="match status" value="1"/>
</dbReference>
<dbReference type="InterPro" id="IPR019309">
    <property type="entry name" value="WASHC3"/>
</dbReference>
<proteinExistence type="predicted"/>
<dbReference type="SUPFAM" id="SSF57903">
    <property type="entry name" value="FYVE/PHD zinc finger"/>
    <property type="match status" value="1"/>
</dbReference>
<reference evidence="10" key="1">
    <citation type="submission" date="2022-11" db="EMBL/GenBank/DDBJ databases">
        <authorList>
            <person name="Morgan W.R."/>
            <person name="Tartar A."/>
        </authorList>
    </citation>
    <scope>NUCLEOTIDE SEQUENCE</scope>
    <source>
        <strain evidence="10">ARSEF 373</strain>
    </source>
</reference>
<feature type="domain" description="C2 tensin-type" evidence="8">
    <location>
        <begin position="275"/>
        <end position="418"/>
    </location>
</feature>
<feature type="region of interest" description="Disordered" evidence="5">
    <location>
        <begin position="1638"/>
        <end position="1662"/>
    </location>
</feature>
<dbReference type="InterPro" id="IPR019786">
    <property type="entry name" value="Zinc_finger_PHD-type_CS"/>
</dbReference>
<dbReference type="SUPFAM" id="SSF52799">
    <property type="entry name" value="(Phosphotyrosine protein) phosphatases II"/>
    <property type="match status" value="1"/>
</dbReference>
<dbReference type="InterPro" id="IPR015425">
    <property type="entry name" value="FH2_Formin"/>
</dbReference>
<dbReference type="PROSITE" id="PS00383">
    <property type="entry name" value="TYR_PHOSPHATASE_1"/>
    <property type="match status" value="1"/>
</dbReference>
<dbReference type="InterPro" id="IPR014020">
    <property type="entry name" value="Tensin_C2-dom"/>
</dbReference>
<dbReference type="InterPro" id="IPR016130">
    <property type="entry name" value="Tyr_Pase_AS"/>
</dbReference>
<feature type="compositionally biased region" description="Basic and acidic residues" evidence="5">
    <location>
        <begin position="1641"/>
        <end position="1662"/>
    </location>
</feature>
<dbReference type="PROSITE" id="PS51182">
    <property type="entry name" value="C2_TENSIN"/>
    <property type="match status" value="1"/>
</dbReference>
<feature type="region of interest" description="Disordered" evidence="5">
    <location>
        <begin position="18"/>
        <end position="50"/>
    </location>
</feature>
<dbReference type="InterPro" id="IPR001965">
    <property type="entry name" value="Znf_PHD"/>
</dbReference>
<dbReference type="InterPro" id="IPR042201">
    <property type="entry name" value="FH2_Formin_sf"/>
</dbReference>
<name>A0AAV2Z096_9STRA</name>